<protein>
    <recommendedName>
        <fullName evidence="6">Mur ligase central domain-containing protein</fullName>
    </recommendedName>
</protein>
<dbReference type="PANTHER" id="PTHR11136">
    <property type="entry name" value="FOLYLPOLYGLUTAMATE SYNTHASE-RELATED"/>
    <property type="match status" value="1"/>
</dbReference>
<dbReference type="Gene3D" id="3.40.1190.10">
    <property type="entry name" value="Mur-like, catalytic domain"/>
    <property type="match status" value="1"/>
</dbReference>
<evidence type="ECO:0000313" key="5">
    <source>
        <dbReference type="EMBL" id="GAF96384.1"/>
    </source>
</evidence>
<keyword evidence="3" id="KW-0547">Nucleotide-binding</keyword>
<dbReference type="GO" id="GO:0005737">
    <property type="term" value="C:cytoplasm"/>
    <property type="evidence" value="ECO:0007669"/>
    <property type="project" value="TreeGrafter"/>
</dbReference>
<dbReference type="InterPro" id="IPR001645">
    <property type="entry name" value="Folylpolyglutamate_synth"/>
</dbReference>
<dbReference type="AlphaFoldDB" id="X0TT63"/>
<evidence type="ECO:0000256" key="2">
    <source>
        <dbReference type="ARBA" id="ARBA00022598"/>
    </source>
</evidence>
<evidence type="ECO:0000256" key="3">
    <source>
        <dbReference type="ARBA" id="ARBA00022741"/>
    </source>
</evidence>
<evidence type="ECO:0000256" key="4">
    <source>
        <dbReference type="ARBA" id="ARBA00022840"/>
    </source>
</evidence>
<dbReference type="EMBL" id="BARS01017302">
    <property type="protein sequence ID" value="GAF96384.1"/>
    <property type="molecule type" value="Genomic_DNA"/>
</dbReference>
<dbReference type="GO" id="GO:0004326">
    <property type="term" value="F:tetrahydrofolylpolyglutamate synthase activity"/>
    <property type="evidence" value="ECO:0007669"/>
    <property type="project" value="InterPro"/>
</dbReference>
<proteinExistence type="inferred from homology"/>
<dbReference type="PANTHER" id="PTHR11136:SF0">
    <property type="entry name" value="DIHYDROFOLATE SYNTHETASE-RELATED"/>
    <property type="match status" value="1"/>
</dbReference>
<evidence type="ECO:0008006" key="6">
    <source>
        <dbReference type="Google" id="ProtNLM"/>
    </source>
</evidence>
<dbReference type="GO" id="GO:0005524">
    <property type="term" value="F:ATP binding"/>
    <property type="evidence" value="ECO:0007669"/>
    <property type="project" value="UniProtKB-KW"/>
</dbReference>
<feature type="non-terminal residue" evidence="5">
    <location>
        <position position="97"/>
    </location>
</feature>
<name>X0TT63_9ZZZZ</name>
<dbReference type="GO" id="GO:0008841">
    <property type="term" value="F:dihydrofolate synthase activity"/>
    <property type="evidence" value="ECO:0007669"/>
    <property type="project" value="TreeGrafter"/>
</dbReference>
<reference evidence="5" key="1">
    <citation type="journal article" date="2014" name="Front. Microbiol.">
        <title>High frequency of phylogenetically diverse reductive dehalogenase-homologous genes in deep subseafloor sedimentary metagenomes.</title>
        <authorList>
            <person name="Kawai M."/>
            <person name="Futagami T."/>
            <person name="Toyoda A."/>
            <person name="Takaki Y."/>
            <person name="Nishi S."/>
            <person name="Hori S."/>
            <person name="Arai W."/>
            <person name="Tsubouchi T."/>
            <person name="Morono Y."/>
            <person name="Uchiyama I."/>
            <person name="Ito T."/>
            <person name="Fujiyama A."/>
            <person name="Inagaki F."/>
            <person name="Takami H."/>
        </authorList>
    </citation>
    <scope>NUCLEOTIDE SEQUENCE</scope>
    <source>
        <strain evidence="5">Expedition CK06-06</strain>
    </source>
</reference>
<keyword evidence="4" id="KW-0067">ATP-binding</keyword>
<gene>
    <name evidence="5" type="ORF">S01H1_28317</name>
</gene>
<keyword evidence="2" id="KW-0436">Ligase</keyword>
<sequence length="97" mass="10843">MKHKEAVRYLETFIDYEKIGYAEKGVFNLERMKRLAGLFGNPQDSFRAIHVAGTKGKGSVASFASHILCEAGFRAGLYTSPHLLDPRERIKIGGKMI</sequence>
<accession>X0TT63</accession>
<dbReference type="InterPro" id="IPR036565">
    <property type="entry name" value="Mur-like_cat_sf"/>
</dbReference>
<evidence type="ECO:0000256" key="1">
    <source>
        <dbReference type="ARBA" id="ARBA00008276"/>
    </source>
</evidence>
<comment type="similarity">
    <text evidence="1">Belongs to the folylpolyglutamate synthase family.</text>
</comment>
<organism evidence="5">
    <name type="scientific">marine sediment metagenome</name>
    <dbReference type="NCBI Taxonomy" id="412755"/>
    <lineage>
        <taxon>unclassified sequences</taxon>
        <taxon>metagenomes</taxon>
        <taxon>ecological metagenomes</taxon>
    </lineage>
</organism>
<comment type="caution">
    <text evidence="5">The sequence shown here is derived from an EMBL/GenBank/DDBJ whole genome shotgun (WGS) entry which is preliminary data.</text>
</comment>
<dbReference type="SUPFAM" id="SSF53623">
    <property type="entry name" value="MurD-like peptide ligases, catalytic domain"/>
    <property type="match status" value="1"/>
</dbReference>